<keyword evidence="3" id="KW-1185">Reference proteome</keyword>
<proteinExistence type="predicted"/>
<dbReference type="Proteomes" id="UP000078542">
    <property type="component" value="Unassembled WGS sequence"/>
</dbReference>
<protein>
    <submittedName>
        <fullName evidence="2">Uncharacterized protein</fullName>
    </submittedName>
</protein>
<dbReference type="EMBL" id="KQ977133">
    <property type="protein sequence ID" value="KYN05472.1"/>
    <property type="molecule type" value="Genomic_DNA"/>
</dbReference>
<evidence type="ECO:0000313" key="2">
    <source>
        <dbReference type="EMBL" id="KYN05472.1"/>
    </source>
</evidence>
<evidence type="ECO:0000313" key="3">
    <source>
        <dbReference type="Proteomes" id="UP000078542"/>
    </source>
</evidence>
<gene>
    <name evidence="2" type="ORF">ALC62_03565</name>
</gene>
<reference evidence="2 3" key="1">
    <citation type="submission" date="2016-03" db="EMBL/GenBank/DDBJ databases">
        <title>Cyphomyrmex costatus WGS genome.</title>
        <authorList>
            <person name="Nygaard S."/>
            <person name="Hu H."/>
            <person name="Boomsma J."/>
            <person name="Zhang G."/>
        </authorList>
    </citation>
    <scope>NUCLEOTIDE SEQUENCE [LARGE SCALE GENOMIC DNA]</scope>
    <source>
        <strain evidence="2">MS0001</strain>
        <tissue evidence="2">Whole body</tissue>
    </source>
</reference>
<name>A0A151IL45_9HYME</name>
<keyword evidence="1" id="KW-0175">Coiled coil</keyword>
<dbReference type="AlphaFoldDB" id="A0A151IL45"/>
<feature type="coiled-coil region" evidence="1">
    <location>
        <begin position="170"/>
        <end position="197"/>
    </location>
</feature>
<organism evidence="2 3">
    <name type="scientific">Cyphomyrmex costatus</name>
    <dbReference type="NCBI Taxonomy" id="456900"/>
    <lineage>
        <taxon>Eukaryota</taxon>
        <taxon>Metazoa</taxon>
        <taxon>Ecdysozoa</taxon>
        <taxon>Arthropoda</taxon>
        <taxon>Hexapoda</taxon>
        <taxon>Insecta</taxon>
        <taxon>Pterygota</taxon>
        <taxon>Neoptera</taxon>
        <taxon>Endopterygota</taxon>
        <taxon>Hymenoptera</taxon>
        <taxon>Apocrita</taxon>
        <taxon>Aculeata</taxon>
        <taxon>Formicoidea</taxon>
        <taxon>Formicidae</taxon>
        <taxon>Myrmicinae</taxon>
        <taxon>Cyphomyrmex</taxon>
    </lineage>
</organism>
<dbReference type="STRING" id="456900.A0A151IL45"/>
<sequence>MTLTLIKTISECVTEKMELARVLPFLISNSELSVTDEMNIINNVFLCNIEFCSKSKYLSRSEFINKNLKTNVYSKETWSDILKFEHAVYKALKIFEKCIGNLYTNTPCKYYISMTSTLFLHHIRYFLEYILYRIYLTPKQERSKELYYRKLWHCQRKSIENIAKFTTDLKEQQINNKKMLEDTIKQYKRNIIAINEIDKRCNEYITDIKYLFLNLLLYLHVSQPNKVLHF</sequence>
<accession>A0A151IL45</accession>
<evidence type="ECO:0000256" key="1">
    <source>
        <dbReference type="SAM" id="Coils"/>
    </source>
</evidence>